<dbReference type="PATRIC" id="fig|1423796.3.peg.792"/>
<evidence type="ECO:0000256" key="4">
    <source>
        <dbReference type="ARBA" id="ARBA00022630"/>
    </source>
</evidence>
<evidence type="ECO:0000256" key="7">
    <source>
        <dbReference type="ARBA" id="ARBA00022827"/>
    </source>
</evidence>
<dbReference type="InterPro" id="IPR036188">
    <property type="entry name" value="FAD/NAD-bd_sf"/>
</dbReference>
<evidence type="ECO:0000313" key="12">
    <source>
        <dbReference type="EMBL" id="KRM98929.1"/>
    </source>
</evidence>
<dbReference type="NCBIfam" id="TIGR00137">
    <property type="entry name" value="gid_trmFO"/>
    <property type="match status" value="1"/>
</dbReference>
<keyword evidence="7 10" id="KW-0274">FAD</keyword>
<dbReference type="NCBIfam" id="NF003739">
    <property type="entry name" value="PRK05335.1"/>
    <property type="match status" value="1"/>
</dbReference>
<dbReference type="InterPro" id="IPR040131">
    <property type="entry name" value="MnmG_N"/>
</dbReference>
<keyword evidence="2 10" id="KW-0963">Cytoplasm</keyword>
<evidence type="ECO:0000256" key="3">
    <source>
        <dbReference type="ARBA" id="ARBA00022603"/>
    </source>
</evidence>
<evidence type="ECO:0000256" key="10">
    <source>
        <dbReference type="HAMAP-Rule" id="MF_01037"/>
    </source>
</evidence>
<dbReference type="EC" id="2.1.1.74" evidence="10"/>
<feature type="binding site" evidence="10">
    <location>
        <begin position="11"/>
        <end position="16"/>
    </location>
    <ligand>
        <name>FAD</name>
        <dbReference type="ChEBI" id="CHEBI:57692"/>
    </ligand>
</feature>
<keyword evidence="9 10" id="KW-0520">NAD</keyword>
<evidence type="ECO:0000313" key="13">
    <source>
        <dbReference type="Proteomes" id="UP000051638"/>
    </source>
</evidence>
<dbReference type="InterPro" id="IPR002218">
    <property type="entry name" value="MnmG-rel"/>
</dbReference>
<dbReference type="RefSeq" id="WP_057873518.1">
    <property type="nucleotide sequence ID" value="NZ_AYYI01000022.1"/>
</dbReference>
<comment type="catalytic activity">
    <reaction evidence="10">
        <text>uridine(54) in tRNA + (6R)-5,10-methylene-5,6,7,8-tetrahydrofolate + NADH + H(+) = 5-methyluridine(54) in tRNA + (6S)-5,6,7,8-tetrahydrofolate + NAD(+)</text>
        <dbReference type="Rhea" id="RHEA:16873"/>
        <dbReference type="Rhea" id="RHEA-COMP:10167"/>
        <dbReference type="Rhea" id="RHEA-COMP:10193"/>
        <dbReference type="ChEBI" id="CHEBI:15378"/>
        <dbReference type="ChEBI" id="CHEBI:15636"/>
        <dbReference type="ChEBI" id="CHEBI:57453"/>
        <dbReference type="ChEBI" id="CHEBI:57540"/>
        <dbReference type="ChEBI" id="CHEBI:57945"/>
        <dbReference type="ChEBI" id="CHEBI:65315"/>
        <dbReference type="ChEBI" id="CHEBI:74447"/>
        <dbReference type="EC" id="2.1.1.74"/>
    </reaction>
</comment>
<keyword evidence="4 10" id="KW-0285">Flavoprotein</keyword>
<evidence type="ECO:0000256" key="9">
    <source>
        <dbReference type="ARBA" id="ARBA00023027"/>
    </source>
</evidence>
<accession>A0A0R2D4X4</accession>
<comment type="subcellular location">
    <subcellularLocation>
        <location evidence="10">Cytoplasm</location>
    </subcellularLocation>
</comment>
<dbReference type="GO" id="GO:0005829">
    <property type="term" value="C:cytosol"/>
    <property type="evidence" value="ECO:0007669"/>
    <property type="project" value="TreeGrafter"/>
</dbReference>
<dbReference type="Pfam" id="PF01134">
    <property type="entry name" value="GIDA"/>
    <property type="match status" value="1"/>
</dbReference>
<reference evidence="12 13" key="1">
    <citation type="journal article" date="2015" name="Genome Announc.">
        <title>Expanding the biotechnology potential of lactobacilli through comparative genomics of 213 strains and associated genera.</title>
        <authorList>
            <person name="Sun Z."/>
            <person name="Harris H.M."/>
            <person name="McCann A."/>
            <person name="Guo C."/>
            <person name="Argimon S."/>
            <person name="Zhang W."/>
            <person name="Yang X."/>
            <person name="Jeffery I.B."/>
            <person name="Cooney J.C."/>
            <person name="Kagawa T.F."/>
            <person name="Liu W."/>
            <person name="Song Y."/>
            <person name="Salvetti E."/>
            <person name="Wrobel A."/>
            <person name="Rasinkangas P."/>
            <person name="Parkhill J."/>
            <person name="Rea M.C."/>
            <person name="O'Sullivan O."/>
            <person name="Ritari J."/>
            <person name="Douillard F.P."/>
            <person name="Paul Ross R."/>
            <person name="Yang R."/>
            <person name="Briner A.E."/>
            <person name="Felis G.E."/>
            <person name="de Vos W.M."/>
            <person name="Barrangou R."/>
            <person name="Klaenhammer T.R."/>
            <person name="Caufield P.W."/>
            <person name="Cui Y."/>
            <person name="Zhang H."/>
            <person name="O'Toole P.W."/>
        </authorList>
    </citation>
    <scope>NUCLEOTIDE SEQUENCE [LARGE SCALE GENOMIC DNA]</scope>
    <source>
        <strain evidence="12 13">DSM 20253</strain>
    </source>
</reference>
<evidence type="ECO:0000256" key="2">
    <source>
        <dbReference type="ARBA" id="ARBA00022490"/>
    </source>
</evidence>
<organism evidence="12 13">
    <name type="scientific">Loigolactobacillus rennini DSM 20253</name>
    <dbReference type="NCBI Taxonomy" id="1423796"/>
    <lineage>
        <taxon>Bacteria</taxon>
        <taxon>Bacillati</taxon>
        <taxon>Bacillota</taxon>
        <taxon>Bacilli</taxon>
        <taxon>Lactobacillales</taxon>
        <taxon>Lactobacillaceae</taxon>
        <taxon>Loigolactobacillus</taxon>
    </lineage>
</organism>
<comment type="cofactor">
    <cofactor evidence="1 10">
        <name>FAD</name>
        <dbReference type="ChEBI" id="CHEBI:57692"/>
    </cofactor>
</comment>
<keyword evidence="3 10" id="KW-0489">Methyltransferase</keyword>
<keyword evidence="13" id="KW-1185">Reference proteome</keyword>
<dbReference type="OrthoDB" id="9803114at2"/>
<dbReference type="InterPro" id="IPR004417">
    <property type="entry name" value="TrmFO"/>
</dbReference>
<dbReference type="AlphaFoldDB" id="A0A0R2D4X4"/>
<dbReference type="FunFam" id="3.50.50.60:FF:000035">
    <property type="entry name" value="Methylenetetrahydrofolate--tRNA-(uracil-5-)-methyltransferase TrmFO"/>
    <property type="match status" value="1"/>
</dbReference>
<dbReference type="PANTHER" id="PTHR11806:SF2">
    <property type="entry name" value="METHYLENETETRAHYDROFOLATE--TRNA-(URACIL-5-)-METHYLTRANSFERASE TRMFO"/>
    <property type="match status" value="1"/>
</dbReference>
<evidence type="ECO:0000256" key="5">
    <source>
        <dbReference type="ARBA" id="ARBA00022679"/>
    </source>
</evidence>
<comment type="caution">
    <text evidence="12">The sequence shown here is derived from an EMBL/GenBank/DDBJ whole genome shotgun (WGS) entry which is preliminary data.</text>
</comment>
<feature type="domain" description="MnmG N-terminal" evidence="11">
    <location>
        <begin position="7"/>
        <end position="368"/>
    </location>
</feature>
<keyword evidence="8 10" id="KW-0521">NADP</keyword>
<comment type="similarity">
    <text evidence="10">Belongs to the MnmG family. TrmFO subfamily.</text>
</comment>
<gene>
    <name evidence="10" type="primary">trmFO</name>
    <name evidence="12" type="ORF">FC24_GL000775</name>
</gene>
<dbReference type="GO" id="GO:0002098">
    <property type="term" value="P:tRNA wobble uridine modification"/>
    <property type="evidence" value="ECO:0007669"/>
    <property type="project" value="TreeGrafter"/>
</dbReference>
<dbReference type="Proteomes" id="UP000051638">
    <property type="component" value="Unassembled WGS sequence"/>
</dbReference>
<dbReference type="GO" id="GO:0047151">
    <property type="term" value="F:tRNA (uracil(54)-C5)-methyltransferase activity, 5,10-methylenetetrahydrofolate-dependent"/>
    <property type="evidence" value="ECO:0007669"/>
    <property type="project" value="UniProtKB-UniRule"/>
</dbReference>
<dbReference type="PANTHER" id="PTHR11806">
    <property type="entry name" value="GLUCOSE INHIBITED DIVISION PROTEIN A"/>
    <property type="match status" value="1"/>
</dbReference>
<name>A0A0R2D4X4_9LACO</name>
<dbReference type="Gene3D" id="3.50.50.60">
    <property type="entry name" value="FAD/NAD(P)-binding domain"/>
    <property type="match status" value="2"/>
</dbReference>
<comment type="catalytic activity">
    <reaction evidence="10">
        <text>uridine(54) in tRNA + (6R)-5,10-methylene-5,6,7,8-tetrahydrofolate + NADPH + H(+) = 5-methyluridine(54) in tRNA + (6S)-5,6,7,8-tetrahydrofolate + NADP(+)</text>
        <dbReference type="Rhea" id="RHEA:62372"/>
        <dbReference type="Rhea" id="RHEA-COMP:10167"/>
        <dbReference type="Rhea" id="RHEA-COMP:10193"/>
        <dbReference type="ChEBI" id="CHEBI:15378"/>
        <dbReference type="ChEBI" id="CHEBI:15636"/>
        <dbReference type="ChEBI" id="CHEBI:57453"/>
        <dbReference type="ChEBI" id="CHEBI:57783"/>
        <dbReference type="ChEBI" id="CHEBI:58349"/>
        <dbReference type="ChEBI" id="CHEBI:65315"/>
        <dbReference type="ChEBI" id="CHEBI:74447"/>
        <dbReference type="EC" id="2.1.1.74"/>
    </reaction>
</comment>
<dbReference type="InterPro" id="IPR020595">
    <property type="entry name" value="MnmG-rel_CS"/>
</dbReference>
<dbReference type="GO" id="GO:0030488">
    <property type="term" value="P:tRNA methylation"/>
    <property type="evidence" value="ECO:0007669"/>
    <property type="project" value="TreeGrafter"/>
</dbReference>
<protein>
    <recommendedName>
        <fullName evidence="10">Methylenetetrahydrofolate--tRNA-(uracil-5-)-methyltransferase TrmFO</fullName>
        <ecNumber evidence="10">2.1.1.74</ecNumber>
    </recommendedName>
    <alternativeName>
        <fullName evidence="10">Folate-dependent tRNA (uracil-5-)-methyltransferase</fullName>
    </alternativeName>
    <alternativeName>
        <fullName evidence="10">Folate-dependent tRNA(M-5-U54)-methyltransferase</fullName>
    </alternativeName>
</protein>
<dbReference type="HAMAP" id="MF_01037">
    <property type="entry name" value="TrmFO"/>
    <property type="match status" value="1"/>
</dbReference>
<keyword evidence="6 10" id="KW-0819">tRNA processing</keyword>
<evidence type="ECO:0000256" key="1">
    <source>
        <dbReference type="ARBA" id="ARBA00001974"/>
    </source>
</evidence>
<evidence type="ECO:0000259" key="11">
    <source>
        <dbReference type="Pfam" id="PF01134"/>
    </source>
</evidence>
<comment type="function">
    <text evidence="10">Catalyzes the folate-dependent formation of 5-methyl-uridine at position 54 (M-5-U54) in all tRNAs.</text>
</comment>
<dbReference type="SUPFAM" id="SSF51905">
    <property type="entry name" value="FAD/NAD(P)-binding domain"/>
    <property type="match status" value="1"/>
</dbReference>
<sequence length="436" mass="47529">MAQVPRVTIIGAGLAGSEAAWQAAKLGVEVDLYEMRPLKMTPAHHSAQFAELVCTNSLRADQLTNAAGLLKAEMRQLDSVIMRAADHNAVPAGGALAVDRQPFAAAVTAQLEGLPNVTVHHQEVTTLPSGPTVIATGPLTAAKLAEQIQTLTQQDSLAFFDAAAPILEQASLDFDKIYLKSRYDQGDAAYLNCPLDKTQFETFYHALLTAETAEQHDFEAGQFFDGCLPLEVMAQRGEKTLLFGPMKPVGLIDPRTGKRPYAVVQLRQDDAAASLYNMVGFQTHLKWGEQKRVFRLIPGLEKARFVRYGVMHRNTFMRSPALLQPTYQLKQQSNLLFAGQMTGVEGYIESAASGLIAGINVARLAQNLPALTFPQATMMGAMAHYITHTSAAHFQPMNANFGILAALPEKIRNKQARRQAQAERALATLSAFMPKN</sequence>
<dbReference type="EMBL" id="AYYI01000022">
    <property type="protein sequence ID" value="KRM98929.1"/>
    <property type="molecule type" value="Genomic_DNA"/>
</dbReference>
<dbReference type="STRING" id="1423796.FC24_GL000775"/>
<evidence type="ECO:0000256" key="8">
    <source>
        <dbReference type="ARBA" id="ARBA00022857"/>
    </source>
</evidence>
<dbReference type="PROSITE" id="PS01281">
    <property type="entry name" value="GIDA_2"/>
    <property type="match status" value="1"/>
</dbReference>
<evidence type="ECO:0000256" key="6">
    <source>
        <dbReference type="ARBA" id="ARBA00022694"/>
    </source>
</evidence>
<dbReference type="GO" id="GO:0050660">
    <property type="term" value="F:flavin adenine dinucleotide binding"/>
    <property type="evidence" value="ECO:0007669"/>
    <property type="project" value="UniProtKB-UniRule"/>
</dbReference>
<proteinExistence type="inferred from homology"/>
<keyword evidence="5 10" id="KW-0808">Transferase</keyword>